<sequence>MLRIKRRKKEPPKPRFIKYSIDPKDLSDRSLCRSDIGKSTIDCCYQLSKSKWGFLGDQPAGLIYLSLIFQQPEGCRLDSAKITLTFQGDTDPNPAGANALYPSPEVRYFGPLNVEGPKKERNITANFQATPNLTFGGGGFGGVGGGKSTEITDSRWWKLRGYKSCILDGDEESDKYRQVSWELEENKFESQASHGDQFYAGVCFVHHEAVFNLEVEITGKLRRSFENLKYKTFKDPTRNNARIEPMRGVAVPHDSLESEAQRLQDKMEKLNHKPDVETQKTTTPATTNFPDDTSICADTTAEKTLVLALFNELAKLEERQSNRSIGHAIALAEDSERSKKEEDNRNINGSPGGMRWKDVSEKDVVNQYAEEQKGSANQASRDPFSQFHQALDTVKRYNGLILLAVFVMYHTVWHVCLGKS</sequence>
<dbReference type="EMBL" id="KZ613956">
    <property type="protein sequence ID" value="PMD33384.1"/>
    <property type="molecule type" value="Genomic_DNA"/>
</dbReference>
<keyword evidence="3" id="KW-1185">Reference proteome</keyword>
<dbReference type="Proteomes" id="UP000235786">
    <property type="component" value="Unassembled WGS sequence"/>
</dbReference>
<reference evidence="2 3" key="1">
    <citation type="submission" date="2016-04" db="EMBL/GenBank/DDBJ databases">
        <title>A degradative enzymes factory behind the ericoid mycorrhizal symbiosis.</title>
        <authorList>
            <consortium name="DOE Joint Genome Institute"/>
            <person name="Martino E."/>
            <person name="Morin E."/>
            <person name="Grelet G."/>
            <person name="Kuo A."/>
            <person name="Kohler A."/>
            <person name="Daghino S."/>
            <person name="Barry K."/>
            <person name="Choi C."/>
            <person name="Cichocki N."/>
            <person name="Clum A."/>
            <person name="Copeland A."/>
            <person name="Hainaut M."/>
            <person name="Haridas S."/>
            <person name="Labutti K."/>
            <person name="Lindquist E."/>
            <person name="Lipzen A."/>
            <person name="Khouja H.-R."/>
            <person name="Murat C."/>
            <person name="Ohm R."/>
            <person name="Olson A."/>
            <person name="Spatafora J."/>
            <person name="Veneault-Fourrey C."/>
            <person name="Henrissat B."/>
            <person name="Grigoriev I."/>
            <person name="Martin F."/>
            <person name="Perotto S."/>
        </authorList>
    </citation>
    <scope>NUCLEOTIDE SEQUENCE [LARGE SCALE GENOMIC DNA]</scope>
    <source>
        <strain evidence="2 3">F</strain>
    </source>
</reference>
<accession>A0A2J6R4D7</accession>
<feature type="region of interest" description="Disordered" evidence="1">
    <location>
        <begin position="334"/>
        <end position="359"/>
    </location>
</feature>
<evidence type="ECO:0000256" key="1">
    <source>
        <dbReference type="SAM" id="MobiDB-lite"/>
    </source>
</evidence>
<dbReference type="AlphaFoldDB" id="A0A2J6R4D7"/>
<dbReference type="OrthoDB" id="3922785at2759"/>
<evidence type="ECO:0000313" key="2">
    <source>
        <dbReference type="EMBL" id="PMD33384.1"/>
    </source>
</evidence>
<organism evidence="2 3">
    <name type="scientific">Hyaloscypha variabilis (strain UAMH 11265 / GT02V1 / F)</name>
    <name type="common">Meliniomyces variabilis</name>
    <dbReference type="NCBI Taxonomy" id="1149755"/>
    <lineage>
        <taxon>Eukaryota</taxon>
        <taxon>Fungi</taxon>
        <taxon>Dikarya</taxon>
        <taxon>Ascomycota</taxon>
        <taxon>Pezizomycotina</taxon>
        <taxon>Leotiomycetes</taxon>
        <taxon>Helotiales</taxon>
        <taxon>Hyaloscyphaceae</taxon>
        <taxon>Hyaloscypha</taxon>
        <taxon>Hyaloscypha variabilis</taxon>
    </lineage>
</organism>
<evidence type="ECO:0000313" key="3">
    <source>
        <dbReference type="Proteomes" id="UP000235786"/>
    </source>
</evidence>
<feature type="compositionally biased region" description="Basic and acidic residues" evidence="1">
    <location>
        <begin position="334"/>
        <end position="345"/>
    </location>
</feature>
<protein>
    <submittedName>
        <fullName evidence="2">Uncharacterized protein</fullName>
    </submittedName>
</protein>
<name>A0A2J6R4D7_HYAVF</name>
<gene>
    <name evidence="2" type="ORF">L207DRAFT_571549</name>
</gene>
<proteinExistence type="predicted"/>